<feature type="compositionally biased region" description="Low complexity" evidence="1">
    <location>
        <begin position="433"/>
        <end position="447"/>
    </location>
</feature>
<feature type="compositionally biased region" description="Polar residues" evidence="1">
    <location>
        <begin position="280"/>
        <end position="315"/>
    </location>
</feature>
<gene>
    <name evidence="2" type="ORF">K402DRAFT_112669</name>
</gene>
<keyword evidence="3" id="KW-1185">Reference proteome</keyword>
<feature type="compositionally biased region" description="Polar residues" evidence="1">
    <location>
        <begin position="122"/>
        <end position="139"/>
    </location>
</feature>
<dbReference type="AlphaFoldDB" id="A0A6G1GWS1"/>
<feature type="compositionally biased region" description="Polar residues" evidence="1">
    <location>
        <begin position="204"/>
        <end position="219"/>
    </location>
</feature>
<feature type="compositionally biased region" description="Polar residues" evidence="1">
    <location>
        <begin position="332"/>
        <end position="352"/>
    </location>
</feature>
<feature type="compositionally biased region" description="Polar residues" evidence="1">
    <location>
        <begin position="157"/>
        <end position="166"/>
    </location>
</feature>
<evidence type="ECO:0000256" key="1">
    <source>
        <dbReference type="SAM" id="MobiDB-lite"/>
    </source>
</evidence>
<feature type="region of interest" description="Disordered" evidence="1">
    <location>
        <begin position="552"/>
        <end position="589"/>
    </location>
</feature>
<reference evidence="2" key="1">
    <citation type="journal article" date="2020" name="Stud. Mycol.">
        <title>101 Dothideomycetes genomes: a test case for predicting lifestyles and emergence of pathogens.</title>
        <authorList>
            <person name="Haridas S."/>
            <person name="Albert R."/>
            <person name="Binder M."/>
            <person name="Bloem J."/>
            <person name="Labutti K."/>
            <person name="Salamov A."/>
            <person name="Andreopoulos B."/>
            <person name="Baker S."/>
            <person name="Barry K."/>
            <person name="Bills G."/>
            <person name="Bluhm B."/>
            <person name="Cannon C."/>
            <person name="Castanera R."/>
            <person name="Culley D."/>
            <person name="Daum C."/>
            <person name="Ezra D."/>
            <person name="Gonzalez J."/>
            <person name="Henrissat B."/>
            <person name="Kuo A."/>
            <person name="Liang C."/>
            <person name="Lipzen A."/>
            <person name="Lutzoni F."/>
            <person name="Magnuson J."/>
            <person name="Mondo S."/>
            <person name="Nolan M."/>
            <person name="Ohm R."/>
            <person name="Pangilinan J."/>
            <person name="Park H.-J."/>
            <person name="Ramirez L."/>
            <person name="Alfaro M."/>
            <person name="Sun H."/>
            <person name="Tritt A."/>
            <person name="Yoshinaga Y."/>
            <person name="Zwiers L.-H."/>
            <person name="Turgeon B."/>
            <person name="Goodwin S."/>
            <person name="Spatafora J."/>
            <person name="Crous P."/>
            <person name="Grigoriev I."/>
        </authorList>
    </citation>
    <scope>NUCLEOTIDE SEQUENCE</scope>
    <source>
        <strain evidence="2">CBS 113979</strain>
    </source>
</reference>
<name>A0A6G1GWS1_9PEZI</name>
<feature type="compositionally biased region" description="Low complexity" evidence="1">
    <location>
        <begin position="189"/>
        <end position="200"/>
    </location>
</feature>
<dbReference type="EMBL" id="ML977163">
    <property type="protein sequence ID" value="KAF1985220.1"/>
    <property type="molecule type" value="Genomic_DNA"/>
</dbReference>
<dbReference type="OrthoDB" id="2129362at2759"/>
<accession>A0A6G1GWS1</accession>
<feature type="region of interest" description="Disordered" evidence="1">
    <location>
        <begin position="30"/>
        <end position="57"/>
    </location>
</feature>
<feature type="compositionally biased region" description="Low complexity" evidence="1">
    <location>
        <begin position="353"/>
        <end position="362"/>
    </location>
</feature>
<sequence length="589" mass="63195">MGDEAEKPSYIPPHMRVILAAKARAEAVSAEAVSAQGTATAGKPEPPHLDSLTSSGLNSIVPVSQKLNVPNLSVQKAVATPAKGKEPSPDKPTIQQTAVLEAKSLSLDKSTASPKPAASMVVQPSTGNTAANDPSNAKSIPSVWGRRITTPPPQAAMPTSRNSASGNPAPHRAKSPVASKTTSLKSVWAQAKQPAANNPAGRKNGTSPPNRRVSANQRAKTPVPYVANHKDPIVGNGPKGYAPWLEQKSGVWDPKYPAGRPSVQNPRTQGWGHTPGSTPPKGTSATNEQNSEIANQPKTNTQTQAWGSTPSSNVPKRTAATKPENGGVANAPKTSPQTQDWGQNGGIVNTSKTTTPQTRQTRGWGFATPPPSTPPKGVATTNRQNSVAPAPTKLNPTNTGIQSTQDAGPEESWAQDTWRPKDWNTQDERQNSHLLHNNPPKNNAHPPQKSKRNDKWPKIPKGGKVRDDDQGSNAWGSELELASEWGAGARKVVDDPDGDPRKLVDWEGKWLPAPPQWEGRTNYRNPNMHQRIMLWAPEMKDCHDQKVYTVREVPNQEEGPWSSCRQQAQTRSSSQPSQPGHEPVHPTSS</sequence>
<evidence type="ECO:0000313" key="2">
    <source>
        <dbReference type="EMBL" id="KAF1985220.1"/>
    </source>
</evidence>
<feature type="region of interest" description="Disordered" evidence="1">
    <location>
        <begin position="78"/>
        <end position="478"/>
    </location>
</feature>
<feature type="compositionally biased region" description="Polar residues" evidence="1">
    <location>
        <begin position="563"/>
        <end position="578"/>
    </location>
</feature>
<feature type="compositionally biased region" description="Polar residues" evidence="1">
    <location>
        <begin position="394"/>
        <end position="406"/>
    </location>
</feature>
<proteinExistence type="predicted"/>
<dbReference type="Proteomes" id="UP000800041">
    <property type="component" value="Unassembled WGS sequence"/>
</dbReference>
<feature type="compositionally biased region" description="Basic and acidic residues" evidence="1">
    <location>
        <begin position="418"/>
        <end position="431"/>
    </location>
</feature>
<organism evidence="2 3">
    <name type="scientific">Aulographum hederae CBS 113979</name>
    <dbReference type="NCBI Taxonomy" id="1176131"/>
    <lineage>
        <taxon>Eukaryota</taxon>
        <taxon>Fungi</taxon>
        <taxon>Dikarya</taxon>
        <taxon>Ascomycota</taxon>
        <taxon>Pezizomycotina</taxon>
        <taxon>Dothideomycetes</taxon>
        <taxon>Pleosporomycetidae</taxon>
        <taxon>Aulographales</taxon>
        <taxon>Aulographaceae</taxon>
    </lineage>
</organism>
<evidence type="ECO:0000313" key="3">
    <source>
        <dbReference type="Proteomes" id="UP000800041"/>
    </source>
</evidence>
<protein>
    <submittedName>
        <fullName evidence="2">Uncharacterized protein</fullName>
    </submittedName>
</protein>